<gene>
    <name evidence="1" type="ORF">WKI67_38995</name>
</gene>
<evidence type="ECO:0000313" key="2">
    <source>
        <dbReference type="Proteomes" id="UP001377168"/>
    </source>
</evidence>
<protein>
    <submittedName>
        <fullName evidence="1">Uncharacterized protein</fullName>
    </submittedName>
</protein>
<proteinExistence type="predicted"/>
<organism evidence="1 2">
    <name type="scientific">Streptomyces achmelvichensis</name>
    <dbReference type="NCBI Taxonomy" id="3134111"/>
    <lineage>
        <taxon>Bacteria</taxon>
        <taxon>Bacillati</taxon>
        <taxon>Actinomycetota</taxon>
        <taxon>Actinomycetes</taxon>
        <taxon>Kitasatosporales</taxon>
        <taxon>Streptomycetaceae</taxon>
        <taxon>Streptomyces</taxon>
    </lineage>
</organism>
<keyword evidence="2" id="KW-1185">Reference proteome</keyword>
<evidence type="ECO:0000313" key="1">
    <source>
        <dbReference type="EMBL" id="MEJ8639346.1"/>
    </source>
</evidence>
<comment type="caution">
    <text evidence="1">The sequence shown here is derived from an EMBL/GenBank/DDBJ whole genome shotgun (WGS) entry which is preliminary data.</text>
</comment>
<dbReference type="EMBL" id="JBBKAJ010000022">
    <property type="protein sequence ID" value="MEJ8639346.1"/>
    <property type="molecule type" value="Genomic_DNA"/>
</dbReference>
<dbReference type="Proteomes" id="UP001377168">
    <property type="component" value="Unassembled WGS sequence"/>
</dbReference>
<sequence length="88" mass="9409">MDELMRGRVYGADHDDPDPGPQPGHVYRELVGGPLDGLLLDVTDWPAAQLAEGAALPTELGSFGPGGRAAYGPRAGDPRRWDWTGDVR</sequence>
<reference evidence="1" key="1">
    <citation type="submission" date="2024-03" db="EMBL/GenBank/DDBJ databases">
        <title>Novel Streptomyces species of biotechnological and ecological value are a feature of Machair soil.</title>
        <authorList>
            <person name="Prole J.R."/>
            <person name="Goodfellow M."/>
            <person name="Allenby N."/>
            <person name="Ward A.C."/>
        </authorList>
    </citation>
    <scope>NUCLEOTIDE SEQUENCE</scope>
    <source>
        <strain evidence="1">MS2.AVA.5</strain>
    </source>
</reference>
<accession>A0ACC6Q6U9</accession>
<name>A0ACC6Q6U9_9ACTN</name>